<name>A0A371D468_9APHY</name>
<accession>A0A371D468</accession>
<proteinExistence type="predicted"/>
<feature type="compositionally biased region" description="Basic and acidic residues" evidence="1">
    <location>
        <begin position="60"/>
        <end position="69"/>
    </location>
</feature>
<evidence type="ECO:0000313" key="3">
    <source>
        <dbReference type="Proteomes" id="UP000256964"/>
    </source>
</evidence>
<sequence>MCETLRSEYGGEIMYTSGVHWITHAPEYTREKESYMAYGNEAAMMTTYWQIYLRLSVGPHGDRGGEPRLKSLGKKKKRSPGVVSVGEGQAHGETVLS</sequence>
<organism evidence="2 3">
    <name type="scientific">Lentinus brumalis</name>
    <dbReference type="NCBI Taxonomy" id="2498619"/>
    <lineage>
        <taxon>Eukaryota</taxon>
        <taxon>Fungi</taxon>
        <taxon>Dikarya</taxon>
        <taxon>Basidiomycota</taxon>
        <taxon>Agaricomycotina</taxon>
        <taxon>Agaricomycetes</taxon>
        <taxon>Polyporales</taxon>
        <taxon>Polyporaceae</taxon>
        <taxon>Lentinus</taxon>
    </lineage>
</organism>
<dbReference type="OrthoDB" id="27483at2759"/>
<dbReference type="Proteomes" id="UP000256964">
    <property type="component" value="Unassembled WGS sequence"/>
</dbReference>
<feature type="region of interest" description="Disordered" evidence="1">
    <location>
        <begin position="59"/>
        <end position="97"/>
    </location>
</feature>
<dbReference type="EMBL" id="KZ857419">
    <property type="protein sequence ID" value="RDX47334.1"/>
    <property type="molecule type" value="Genomic_DNA"/>
</dbReference>
<keyword evidence="3" id="KW-1185">Reference proteome</keyword>
<evidence type="ECO:0000256" key="1">
    <source>
        <dbReference type="SAM" id="MobiDB-lite"/>
    </source>
</evidence>
<evidence type="ECO:0000313" key="2">
    <source>
        <dbReference type="EMBL" id="RDX47334.1"/>
    </source>
</evidence>
<dbReference type="AlphaFoldDB" id="A0A371D468"/>
<reference evidence="2 3" key="1">
    <citation type="journal article" date="2018" name="Biotechnol. Biofuels">
        <title>Integrative visual omics of the white-rot fungus Polyporus brumalis exposes the biotechnological potential of its oxidative enzymes for delignifying raw plant biomass.</title>
        <authorList>
            <person name="Miyauchi S."/>
            <person name="Rancon A."/>
            <person name="Drula E."/>
            <person name="Hage H."/>
            <person name="Chaduli D."/>
            <person name="Favel A."/>
            <person name="Grisel S."/>
            <person name="Henrissat B."/>
            <person name="Herpoel-Gimbert I."/>
            <person name="Ruiz-Duenas F.J."/>
            <person name="Chevret D."/>
            <person name="Hainaut M."/>
            <person name="Lin J."/>
            <person name="Wang M."/>
            <person name="Pangilinan J."/>
            <person name="Lipzen A."/>
            <person name="Lesage-Meessen L."/>
            <person name="Navarro D."/>
            <person name="Riley R."/>
            <person name="Grigoriev I.V."/>
            <person name="Zhou S."/>
            <person name="Raouche S."/>
            <person name="Rosso M.N."/>
        </authorList>
    </citation>
    <scope>NUCLEOTIDE SEQUENCE [LARGE SCALE GENOMIC DNA]</scope>
    <source>
        <strain evidence="2 3">BRFM 1820</strain>
    </source>
</reference>
<gene>
    <name evidence="2" type="ORF">OH76DRAFT_1405944</name>
</gene>
<protein>
    <submittedName>
        <fullName evidence="2">Uncharacterized protein</fullName>
    </submittedName>
</protein>